<proteinExistence type="predicted"/>
<sequence length="59" mass="6790">MTTPQSPEQDPTQKPVVQDDPKMPKNPNRPDDLNDQRNPKSPHPNEPTEQQNPIIKQPR</sequence>
<dbReference type="RefSeq" id="WP_187723487.1">
    <property type="nucleotide sequence ID" value="NZ_CP060783.1"/>
</dbReference>
<dbReference type="EMBL" id="CP060783">
    <property type="protein sequence ID" value="QNP47807.1"/>
    <property type="molecule type" value="Genomic_DNA"/>
</dbReference>
<dbReference type="Proteomes" id="UP000516028">
    <property type="component" value="Chromosome"/>
</dbReference>
<gene>
    <name evidence="2" type="ORF">H9K75_16815</name>
</gene>
<organism evidence="2 3">
    <name type="scientific">Diaphorobacter aerolatus</name>
    <dbReference type="NCBI Taxonomy" id="1288495"/>
    <lineage>
        <taxon>Bacteria</taxon>
        <taxon>Pseudomonadati</taxon>
        <taxon>Pseudomonadota</taxon>
        <taxon>Betaproteobacteria</taxon>
        <taxon>Burkholderiales</taxon>
        <taxon>Comamonadaceae</taxon>
        <taxon>Diaphorobacter</taxon>
    </lineage>
</organism>
<evidence type="ECO:0000313" key="3">
    <source>
        <dbReference type="Proteomes" id="UP000516028"/>
    </source>
</evidence>
<reference evidence="2 3" key="1">
    <citation type="submission" date="2020-08" db="EMBL/GenBank/DDBJ databases">
        <title>Genome sequence of Diaphorobacter aerolatus KACC 16536T.</title>
        <authorList>
            <person name="Hyun D.-W."/>
            <person name="Bae J.-W."/>
        </authorList>
    </citation>
    <scope>NUCLEOTIDE SEQUENCE [LARGE SCALE GENOMIC DNA]</scope>
    <source>
        <strain evidence="2 3">KACC 16536</strain>
    </source>
</reference>
<feature type="compositionally biased region" description="Polar residues" evidence="1">
    <location>
        <begin position="47"/>
        <end position="59"/>
    </location>
</feature>
<dbReference type="KEGG" id="daer:H9K75_16815"/>
<dbReference type="AlphaFoldDB" id="A0A7H0GHP1"/>
<evidence type="ECO:0000313" key="2">
    <source>
        <dbReference type="EMBL" id="QNP47807.1"/>
    </source>
</evidence>
<feature type="compositionally biased region" description="Polar residues" evidence="1">
    <location>
        <begin position="1"/>
        <end position="12"/>
    </location>
</feature>
<accession>A0A7H0GHP1</accession>
<evidence type="ECO:0000256" key="1">
    <source>
        <dbReference type="SAM" id="MobiDB-lite"/>
    </source>
</evidence>
<protein>
    <submittedName>
        <fullName evidence="2">Uncharacterized protein</fullName>
    </submittedName>
</protein>
<name>A0A7H0GHP1_9BURK</name>
<keyword evidence="3" id="KW-1185">Reference proteome</keyword>
<feature type="region of interest" description="Disordered" evidence="1">
    <location>
        <begin position="1"/>
        <end position="59"/>
    </location>
</feature>
<feature type="compositionally biased region" description="Basic and acidic residues" evidence="1">
    <location>
        <begin position="17"/>
        <end position="38"/>
    </location>
</feature>